<evidence type="ECO:0000256" key="6">
    <source>
        <dbReference type="ARBA" id="ARBA00022958"/>
    </source>
</evidence>
<feature type="transmembrane region" description="Helical" evidence="11">
    <location>
        <begin position="46"/>
        <end position="67"/>
    </location>
</feature>
<dbReference type="InterPro" id="IPR016449">
    <property type="entry name" value="K_chnl_inward-rec_Kir"/>
</dbReference>
<dbReference type="EMBL" id="JACOGD010000002">
    <property type="protein sequence ID" value="MBC3931243.1"/>
    <property type="molecule type" value="Genomic_DNA"/>
</dbReference>
<keyword evidence="10 14" id="KW-0407">Ion channel</keyword>
<accession>A0ABR7A3E2</accession>
<evidence type="ECO:0000256" key="9">
    <source>
        <dbReference type="ARBA" id="ARBA00023136"/>
    </source>
</evidence>
<feature type="domain" description="Inward rectifier potassium channel C-terminal" evidence="13">
    <location>
        <begin position="139"/>
        <end position="294"/>
    </location>
</feature>
<sequence length="300" mass="34548">MRFPWQQRHYGQRITMGGRDVVVFGMERHYWQDIYYYAMTSSWPQFFLAAALVFLSFNLIFASLYMLGDHPIANMAPDNFLGAFFFSVETLATVGYGDMHPQTVYAHWVSTTEIFVGMASVALITGVMFARFSRPRASILFSQYPVSHVADGKQLLLFRIANARLNIISEASAKLRMLQDEETTSMGKFRKLTDLRLERDQHPMFSLGWTIIHVIDANSPLYGKTPEQLKEVNTAFVLTIEGVDETTHQMQRARQYYPVQEIRWNHRFVDVLNYQGSVAHLHYQHFHETVAISESAQAGQ</sequence>
<dbReference type="Pfam" id="PF07885">
    <property type="entry name" value="Ion_trans_2"/>
    <property type="match status" value="1"/>
</dbReference>
<dbReference type="InterPro" id="IPR013518">
    <property type="entry name" value="K_chnl_inward-rec_Kir_cyto"/>
</dbReference>
<evidence type="ECO:0000256" key="8">
    <source>
        <dbReference type="ARBA" id="ARBA00023065"/>
    </source>
</evidence>
<dbReference type="Gene3D" id="1.10.287.70">
    <property type="match status" value="1"/>
</dbReference>
<keyword evidence="5" id="KW-0851">Voltage-gated channel</keyword>
<dbReference type="InterPro" id="IPR041647">
    <property type="entry name" value="IRK_C"/>
</dbReference>
<evidence type="ECO:0000256" key="4">
    <source>
        <dbReference type="ARBA" id="ARBA00022692"/>
    </source>
</evidence>
<evidence type="ECO:0000313" key="14">
    <source>
        <dbReference type="EMBL" id="MBC3931243.1"/>
    </source>
</evidence>
<dbReference type="SUPFAM" id="SSF81324">
    <property type="entry name" value="Voltage-gated potassium channels"/>
    <property type="match status" value="1"/>
</dbReference>
<keyword evidence="4 11" id="KW-0812">Transmembrane</keyword>
<keyword evidence="7 11" id="KW-1133">Transmembrane helix</keyword>
<dbReference type="Pfam" id="PF17655">
    <property type="entry name" value="IRK_C"/>
    <property type="match status" value="1"/>
</dbReference>
<reference evidence="14 15" key="1">
    <citation type="submission" date="2020-08" db="EMBL/GenBank/DDBJ databases">
        <title>Novel species isolated from subtropical streams in China.</title>
        <authorList>
            <person name="Lu H."/>
        </authorList>
    </citation>
    <scope>NUCLEOTIDE SEQUENCE [LARGE SCALE GENOMIC DNA]</scope>
    <source>
        <strain evidence="14 15">CY22W</strain>
    </source>
</reference>
<name>A0ABR7A3E2_9BURK</name>
<evidence type="ECO:0000256" key="5">
    <source>
        <dbReference type="ARBA" id="ARBA00022882"/>
    </source>
</evidence>
<dbReference type="GO" id="GO:0034220">
    <property type="term" value="P:monoatomic ion transmembrane transport"/>
    <property type="evidence" value="ECO:0007669"/>
    <property type="project" value="UniProtKB-KW"/>
</dbReference>
<dbReference type="PANTHER" id="PTHR11767:SF102">
    <property type="entry name" value="INWARDLY RECTIFYING POTASSIUM CHANNEL 1, ISOFORM F"/>
    <property type="match status" value="1"/>
</dbReference>
<keyword evidence="9 11" id="KW-0472">Membrane</keyword>
<feature type="domain" description="Potassium channel" evidence="12">
    <location>
        <begin position="60"/>
        <end position="132"/>
    </location>
</feature>
<keyword evidence="2" id="KW-0813">Transport</keyword>
<feature type="transmembrane region" description="Helical" evidence="11">
    <location>
        <begin position="108"/>
        <end position="130"/>
    </location>
</feature>
<evidence type="ECO:0000256" key="7">
    <source>
        <dbReference type="ARBA" id="ARBA00022989"/>
    </source>
</evidence>
<evidence type="ECO:0000256" key="11">
    <source>
        <dbReference type="SAM" id="Phobius"/>
    </source>
</evidence>
<comment type="caution">
    <text evidence="14">The sequence shown here is derived from an EMBL/GenBank/DDBJ whole genome shotgun (WGS) entry which is preliminary data.</text>
</comment>
<dbReference type="RefSeq" id="WP_186902992.1">
    <property type="nucleotide sequence ID" value="NZ_JACOGD010000002.1"/>
</dbReference>
<organism evidence="14 15">
    <name type="scientific">Undibacterium curvum</name>
    <dbReference type="NCBI Taxonomy" id="2762294"/>
    <lineage>
        <taxon>Bacteria</taxon>
        <taxon>Pseudomonadati</taxon>
        <taxon>Pseudomonadota</taxon>
        <taxon>Betaproteobacteria</taxon>
        <taxon>Burkholderiales</taxon>
        <taxon>Oxalobacteraceae</taxon>
        <taxon>Undibacterium</taxon>
    </lineage>
</organism>
<proteinExistence type="predicted"/>
<evidence type="ECO:0000259" key="12">
    <source>
        <dbReference type="Pfam" id="PF07885"/>
    </source>
</evidence>
<comment type="subcellular location">
    <subcellularLocation>
        <location evidence="1">Membrane</location>
        <topology evidence="1">Multi-pass membrane protein</topology>
    </subcellularLocation>
</comment>
<evidence type="ECO:0000256" key="1">
    <source>
        <dbReference type="ARBA" id="ARBA00004141"/>
    </source>
</evidence>
<dbReference type="PANTHER" id="PTHR11767">
    <property type="entry name" value="INWARD RECTIFIER POTASSIUM CHANNEL"/>
    <property type="match status" value="1"/>
</dbReference>
<keyword evidence="15" id="KW-1185">Reference proteome</keyword>
<dbReference type="Gene3D" id="2.60.40.1400">
    <property type="entry name" value="G protein-activated inward rectifier potassium channel 1"/>
    <property type="match status" value="1"/>
</dbReference>
<keyword evidence="8" id="KW-0406">Ion transport</keyword>
<evidence type="ECO:0000256" key="3">
    <source>
        <dbReference type="ARBA" id="ARBA00022538"/>
    </source>
</evidence>
<dbReference type="SUPFAM" id="SSF81296">
    <property type="entry name" value="E set domains"/>
    <property type="match status" value="1"/>
</dbReference>
<gene>
    <name evidence="14" type="ORF">H8K43_06110</name>
</gene>
<evidence type="ECO:0000259" key="13">
    <source>
        <dbReference type="Pfam" id="PF17655"/>
    </source>
</evidence>
<evidence type="ECO:0000256" key="2">
    <source>
        <dbReference type="ARBA" id="ARBA00022448"/>
    </source>
</evidence>
<dbReference type="InterPro" id="IPR014756">
    <property type="entry name" value="Ig_E-set"/>
</dbReference>
<dbReference type="Proteomes" id="UP000654304">
    <property type="component" value="Unassembled WGS sequence"/>
</dbReference>
<keyword evidence="3" id="KW-0633">Potassium transport</keyword>
<protein>
    <submittedName>
        <fullName evidence="14">Inward rectifier potassium channel</fullName>
    </submittedName>
</protein>
<dbReference type="PRINTS" id="PR01320">
    <property type="entry name" value="KIRCHANNEL"/>
</dbReference>
<evidence type="ECO:0000256" key="10">
    <source>
        <dbReference type="ARBA" id="ARBA00023303"/>
    </source>
</evidence>
<dbReference type="InterPro" id="IPR013099">
    <property type="entry name" value="K_chnl_dom"/>
</dbReference>
<keyword evidence="6" id="KW-0630">Potassium</keyword>
<evidence type="ECO:0000313" key="15">
    <source>
        <dbReference type="Proteomes" id="UP000654304"/>
    </source>
</evidence>